<protein>
    <submittedName>
        <fullName evidence="1">Uncharacterized protein</fullName>
    </submittedName>
</protein>
<name>A0ABQ9YIG2_9EUKA</name>
<organism evidence="1 2">
    <name type="scientific">Blattamonas nauphoetae</name>
    <dbReference type="NCBI Taxonomy" id="2049346"/>
    <lineage>
        <taxon>Eukaryota</taxon>
        <taxon>Metamonada</taxon>
        <taxon>Preaxostyla</taxon>
        <taxon>Oxymonadida</taxon>
        <taxon>Blattamonas</taxon>
    </lineage>
</organism>
<keyword evidence="2" id="KW-1185">Reference proteome</keyword>
<reference evidence="1 2" key="1">
    <citation type="journal article" date="2022" name="bioRxiv">
        <title>Genomics of Preaxostyla Flagellates Illuminates Evolutionary Transitions and the Path Towards Mitochondrial Loss.</title>
        <authorList>
            <person name="Novak L.V.F."/>
            <person name="Treitli S.C."/>
            <person name="Pyrih J."/>
            <person name="Halakuc P."/>
            <person name="Pipaliya S.V."/>
            <person name="Vacek V."/>
            <person name="Brzon O."/>
            <person name="Soukal P."/>
            <person name="Eme L."/>
            <person name="Dacks J.B."/>
            <person name="Karnkowska A."/>
            <person name="Elias M."/>
            <person name="Hampl V."/>
        </authorList>
    </citation>
    <scope>NUCLEOTIDE SEQUENCE [LARGE SCALE GENOMIC DNA]</scope>
    <source>
        <strain evidence="1">NAU3</strain>
        <tissue evidence="1">Gut</tissue>
    </source>
</reference>
<sequence length="357" mass="41427">MEPEILFPMAFTHLLEERFSSFQTSAEEWMKCSIDEEIDVLLIDQRPNTTMAMECSMIPFSLQIITSIHTLIDQKDTIQKRGARLLETFVSILARSWDALAQLMHISHTQTMETIHSIIGENAEIVALCIRSIEVRSTNIWDTTLTFLANFTFRDDSMKGCLLRAHFPSLLMQIIQPWDLYSNDHIIHLRLVWLLVHLLDQPTEEGCNSIEEKKQLLMNEVILPCARYFAFIFPNEENIVLPSHRVHDFTVKLSWLERFIIDFERENPNLDIGSSRWRVDRLFEMHDGSNLVSYVEHLTRIDPQTSIASRQGIARRDREMVALGSEDAFESRMVNMFGLTVPAERFKGFAKLRGLNP</sequence>
<dbReference type="EMBL" id="JARBJD010000006">
    <property type="protein sequence ID" value="KAK2963440.1"/>
    <property type="molecule type" value="Genomic_DNA"/>
</dbReference>
<evidence type="ECO:0000313" key="1">
    <source>
        <dbReference type="EMBL" id="KAK2963440.1"/>
    </source>
</evidence>
<proteinExistence type="predicted"/>
<accession>A0ABQ9YIG2</accession>
<comment type="caution">
    <text evidence="1">The sequence shown here is derived from an EMBL/GenBank/DDBJ whole genome shotgun (WGS) entry which is preliminary data.</text>
</comment>
<gene>
    <name evidence="1" type="ORF">BLNAU_1482</name>
</gene>
<dbReference type="Proteomes" id="UP001281761">
    <property type="component" value="Unassembled WGS sequence"/>
</dbReference>
<evidence type="ECO:0000313" key="2">
    <source>
        <dbReference type="Proteomes" id="UP001281761"/>
    </source>
</evidence>